<evidence type="ECO:0000259" key="4">
    <source>
        <dbReference type="PROSITE" id="PS51767"/>
    </source>
</evidence>
<feature type="region of interest" description="Disordered" evidence="2">
    <location>
        <begin position="551"/>
        <end position="582"/>
    </location>
</feature>
<evidence type="ECO:0000313" key="6">
    <source>
        <dbReference type="Proteomes" id="UP000053820"/>
    </source>
</evidence>
<feature type="domain" description="Peptidase A1" evidence="4">
    <location>
        <begin position="13"/>
        <end position="360"/>
    </location>
</feature>
<dbReference type="PANTHER" id="PTHR47966:SF57">
    <property type="entry name" value="PEPTIDASE A1 DOMAIN-CONTAINING PROTEIN"/>
    <property type="match status" value="1"/>
</dbReference>
<reference evidence="5 6" key="1">
    <citation type="submission" date="2014-04" db="EMBL/GenBank/DDBJ databases">
        <title>Evolutionary Origins and Diversification of the Mycorrhizal Mutualists.</title>
        <authorList>
            <consortium name="DOE Joint Genome Institute"/>
            <consortium name="Mycorrhizal Genomics Consortium"/>
            <person name="Kohler A."/>
            <person name="Kuo A."/>
            <person name="Nagy L.G."/>
            <person name="Floudas D."/>
            <person name="Copeland A."/>
            <person name="Barry K.W."/>
            <person name="Cichocki N."/>
            <person name="Veneault-Fourrey C."/>
            <person name="LaButti K."/>
            <person name="Lindquist E.A."/>
            <person name="Lipzen A."/>
            <person name="Lundell T."/>
            <person name="Morin E."/>
            <person name="Murat C."/>
            <person name="Riley R."/>
            <person name="Ohm R."/>
            <person name="Sun H."/>
            <person name="Tunlid A."/>
            <person name="Henrissat B."/>
            <person name="Grigoriev I.V."/>
            <person name="Hibbett D.S."/>
            <person name="Martin F."/>
        </authorList>
    </citation>
    <scope>NUCLEOTIDE SEQUENCE [LARGE SCALE GENOMIC DNA]</scope>
    <source>
        <strain evidence="5 6">MD-312</strain>
    </source>
</reference>
<dbReference type="EMBL" id="KN839892">
    <property type="protein sequence ID" value="KIJ59284.1"/>
    <property type="molecule type" value="Genomic_DNA"/>
</dbReference>
<dbReference type="InterPro" id="IPR034164">
    <property type="entry name" value="Pepsin-like_dom"/>
</dbReference>
<feature type="compositionally biased region" description="Polar residues" evidence="2">
    <location>
        <begin position="572"/>
        <end position="582"/>
    </location>
</feature>
<dbReference type="PANTHER" id="PTHR47966">
    <property type="entry name" value="BETA-SITE APP-CLEAVING ENZYME, ISOFORM A-RELATED"/>
    <property type="match status" value="1"/>
</dbReference>
<sequence>MDMVSTSYYAVAYTVPVQVGATQQNLSLQVDTGSSDLWIASKSCSTESCSSTNGRLYDPSSSRSTGDSFEINYLAGTVSGPIVWDEVQIGGYNILNQALAAASSVNNEPLSFDFDGILGLALPLNSVIQQALPASTTDNPDGAAFSSNLFAITPLSQAPSQAFFSLTLARPGSNRLPSLLGIGRHPSEIVTDPTKILYSPLVSESVGTLFWKTNVHAITVYVNGQAKPITLQSVSGAAYPTALLDSGVPLIITTSEIANGIYGALGISPGSDGQYYVPCAMPLNMTITLDGQPELPIHPLDLTNEPSGQSGAQYCVGLIQAADAQLTPTSDIGDMILGVPFMRNVYTVMAYEKPNASGIFNASVHEGTQPALGLLGLTNATEAMQEFHQVRVLNQPLDGGQSQQSAPPANDGKKLSVGVEVLIGLIGFFALCLILFAVRCFLGRRQWRKRSAGGHVDGESDQKVDLGAYQLTRRNSQSSLDEAPADTLRTLAFNSYSRKEKVSQYTVDSNRTRVEDPGSEFGLRKHKSSPLTFDLSDPWDPHADTWRDTIVGTDAGATPTSPDFPPPDLSTPHLSHQHTSSELQSVPLLAHKSSDSQTSDLAEFGMTPFMSMAGVGTAARGSLIDTEFRHSRLRSDSSGYSAQSTAPLRNTVSSSRLSQGRASPERPGATLSGSERTSIP</sequence>
<dbReference type="HOGENOM" id="CLU_014988_0_0_1"/>
<evidence type="ECO:0000256" key="2">
    <source>
        <dbReference type="SAM" id="MobiDB-lite"/>
    </source>
</evidence>
<dbReference type="InterPro" id="IPR033121">
    <property type="entry name" value="PEPTIDASE_A1"/>
</dbReference>
<proteinExistence type="inferred from homology"/>
<keyword evidence="6" id="KW-1185">Reference proteome</keyword>
<dbReference type="OrthoDB" id="2747330at2759"/>
<dbReference type="Proteomes" id="UP000053820">
    <property type="component" value="Unassembled WGS sequence"/>
</dbReference>
<keyword evidence="3" id="KW-0472">Membrane</keyword>
<protein>
    <recommendedName>
        <fullName evidence="4">Peptidase A1 domain-containing protein</fullName>
    </recommendedName>
</protein>
<dbReference type="InterPro" id="IPR021109">
    <property type="entry name" value="Peptidase_aspartic_dom_sf"/>
</dbReference>
<dbReference type="AlphaFoldDB" id="A0A0C9V226"/>
<dbReference type="GO" id="GO:0006508">
    <property type="term" value="P:proteolysis"/>
    <property type="evidence" value="ECO:0007669"/>
    <property type="project" value="InterPro"/>
</dbReference>
<dbReference type="PROSITE" id="PS51767">
    <property type="entry name" value="PEPTIDASE_A1"/>
    <property type="match status" value="1"/>
</dbReference>
<feature type="compositionally biased region" description="Polar residues" evidence="2">
    <location>
        <begin position="671"/>
        <end position="680"/>
    </location>
</feature>
<keyword evidence="3" id="KW-0812">Transmembrane</keyword>
<dbReference type="InterPro" id="IPR001461">
    <property type="entry name" value="Aspartic_peptidase_A1"/>
</dbReference>
<comment type="similarity">
    <text evidence="1">Belongs to the peptidase A1 family.</text>
</comment>
<dbReference type="PRINTS" id="PR00792">
    <property type="entry name" value="PEPSIN"/>
</dbReference>
<evidence type="ECO:0000256" key="1">
    <source>
        <dbReference type="ARBA" id="ARBA00007447"/>
    </source>
</evidence>
<evidence type="ECO:0000313" key="5">
    <source>
        <dbReference type="EMBL" id="KIJ59284.1"/>
    </source>
</evidence>
<dbReference type="CDD" id="cd05471">
    <property type="entry name" value="pepsin_like"/>
    <property type="match status" value="1"/>
</dbReference>
<dbReference type="Pfam" id="PF00026">
    <property type="entry name" value="Asp"/>
    <property type="match status" value="1"/>
</dbReference>
<feature type="region of interest" description="Disordered" evidence="2">
    <location>
        <begin position="633"/>
        <end position="680"/>
    </location>
</feature>
<name>A0A0C9V226_9AGAM</name>
<feature type="compositionally biased region" description="Polar residues" evidence="2">
    <location>
        <begin position="636"/>
        <end position="661"/>
    </location>
</feature>
<dbReference type="Gene3D" id="2.40.70.10">
    <property type="entry name" value="Acid Proteases"/>
    <property type="match status" value="2"/>
</dbReference>
<dbReference type="SUPFAM" id="SSF50630">
    <property type="entry name" value="Acid proteases"/>
    <property type="match status" value="1"/>
</dbReference>
<gene>
    <name evidence="5" type="ORF">HYDPIDRAFT_162632</name>
</gene>
<organism evidence="5 6">
    <name type="scientific">Hydnomerulius pinastri MD-312</name>
    <dbReference type="NCBI Taxonomy" id="994086"/>
    <lineage>
        <taxon>Eukaryota</taxon>
        <taxon>Fungi</taxon>
        <taxon>Dikarya</taxon>
        <taxon>Basidiomycota</taxon>
        <taxon>Agaricomycotina</taxon>
        <taxon>Agaricomycetes</taxon>
        <taxon>Agaricomycetidae</taxon>
        <taxon>Boletales</taxon>
        <taxon>Boletales incertae sedis</taxon>
        <taxon>Leucogyrophana</taxon>
    </lineage>
</organism>
<feature type="transmembrane region" description="Helical" evidence="3">
    <location>
        <begin position="421"/>
        <end position="442"/>
    </location>
</feature>
<dbReference type="GO" id="GO:0004190">
    <property type="term" value="F:aspartic-type endopeptidase activity"/>
    <property type="evidence" value="ECO:0007669"/>
    <property type="project" value="InterPro"/>
</dbReference>
<accession>A0A0C9V226</accession>
<evidence type="ECO:0000256" key="3">
    <source>
        <dbReference type="SAM" id="Phobius"/>
    </source>
</evidence>
<keyword evidence="3" id="KW-1133">Transmembrane helix</keyword>